<feature type="transmembrane region" description="Helical" evidence="6">
    <location>
        <begin position="30"/>
        <end position="50"/>
    </location>
</feature>
<proteinExistence type="predicted"/>
<dbReference type="GO" id="GO:0016020">
    <property type="term" value="C:membrane"/>
    <property type="evidence" value="ECO:0007669"/>
    <property type="project" value="UniProtKB-SubCell"/>
</dbReference>
<keyword evidence="2" id="KW-0813">Transport</keyword>
<dbReference type="PANTHER" id="PTHR43385:SF1">
    <property type="entry name" value="RIBOFLAVIN TRANSPORTER RIBJ"/>
    <property type="match status" value="1"/>
</dbReference>
<dbReference type="EMBL" id="BARU01047073">
    <property type="protein sequence ID" value="GAH96151.1"/>
    <property type="molecule type" value="Genomic_DNA"/>
</dbReference>
<dbReference type="Gene3D" id="1.20.1250.20">
    <property type="entry name" value="MFS general substrate transporter like domains"/>
    <property type="match status" value="1"/>
</dbReference>
<feature type="transmembrane region" description="Helical" evidence="6">
    <location>
        <begin position="62"/>
        <end position="84"/>
    </location>
</feature>
<keyword evidence="3 6" id="KW-0812">Transmembrane</keyword>
<dbReference type="SUPFAM" id="SSF103473">
    <property type="entry name" value="MFS general substrate transporter"/>
    <property type="match status" value="1"/>
</dbReference>
<keyword evidence="5 6" id="KW-0472">Membrane</keyword>
<feature type="transmembrane region" description="Helical" evidence="6">
    <location>
        <begin position="6"/>
        <end position="23"/>
    </location>
</feature>
<feature type="domain" description="Major facilitator superfamily (MFS) profile" evidence="7">
    <location>
        <begin position="1"/>
        <end position="89"/>
    </location>
</feature>
<evidence type="ECO:0000259" key="7">
    <source>
        <dbReference type="PROSITE" id="PS50850"/>
    </source>
</evidence>
<feature type="non-terminal residue" evidence="8">
    <location>
        <position position="1"/>
    </location>
</feature>
<keyword evidence="4 6" id="KW-1133">Transmembrane helix</keyword>
<evidence type="ECO:0000256" key="6">
    <source>
        <dbReference type="SAM" id="Phobius"/>
    </source>
</evidence>
<dbReference type="PROSITE" id="PS50850">
    <property type="entry name" value="MFS"/>
    <property type="match status" value="1"/>
</dbReference>
<organism evidence="8">
    <name type="scientific">marine sediment metagenome</name>
    <dbReference type="NCBI Taxonomy" id="412755"/>
    <lineage>
        <taxon>unclassified sequences</taxon>
        <taxon>metagenomes</taxon>
        <taxon>ecological metagenomes</taxon>
    </lineage>
</organism>
<name>X1JN41_9ZZZZ</name>
<evidence type="ECO:0000256" key="4">
    <source>
        <dbReference type="ARBA" id="ARBA00022989"/>
    </source>
</evidence>
<dbReference type="InterPro" id="IPR020846">
    <property type="entry name" value="MFS_dom"/>
</dbReference>
<dbReference type="PANTHER" id="PTHR43385">
    <property type="entry name" value="RIBOFLAVIN TRANSPORTER RIBJ"/>
    <property type="match status" value="1"/>
</dbReference>
<dbReference type="Pfam" id="PF07690">
    <property type="entry name" value="MFS_1"/>
    <property type="match status" value="1"/>
</dbReference>
<dbReference type="InterPro" id="IPR036259">
    <property type="entry name" value="MFS_trans_sf"/>
</dbReference>
<accession>X1JN41</accession>
<evidence type="ECO:0000256" key="2">
    <source>
        <dbReference type="ARBA" id="ARBA00022448"/>
    </source>
</evidence>
<comment type="subcellular location">
    <subcellularLocation>
        <location evidence="1">Membrane</location>
        <topology evidence="1">Multi-pass membrane protein</topology>
    </subcellularLocation>
</comment>
<dbReference type="InterPro" id="IPR011701">
    <property type="entry name" value="MFS"/>
</dbReference>
<dbReference type="GO" id="GO:0022857">
    <property type="term" value="F:transmembrane transporter activity"/>
    <property type="evidence" value="ECO:0007669"/>
    <property type="project" value="InterPro"/>
</dbReference>
<evidence type="ECO:0000256" key="5">
    <source>
        <dbReference type="ARBA" id="ARBA00023136"/>
    </source>
</evidence>
<reference evidence="8" key="1">
    <citation type="journal article" date="2014" name="Front. Microbiol.">
        <title>High frequency of phylogenetically diverse reductive dehalogenase-homologous genes in deep subseafloor sedimentary metagenomes.</title>
        <authorList>
            <person name="Kawai M."/>
            <person name="Futagami T."/>
            <person name="Toyoda A."/>
            <person name="Takaki Y."/>
            <person name="Nishi S."/>
            <person name="Hori S."/>
            <person name="Arai W."/>
            <person name="Tsubouchi T."/>
            <person name="Morono Y."/>
            <person name="Uchiyama I."/>
            <person name="Ito T."/>
            <person name="Fujiyama A."/>
            <person name="Inagaki F."/>
            <person name="Takami H."/>
        </authorList>
    </citation>
    <scope>NUCLEOTIDE SEQUENCE</scope>
    <source>
        <strain evidence="8">Expedition CK06-06</strain>
    </source>
</reference>
<dbReference type="InterPro" id="IPR052983">
    <property type="entry name" value="MFS_Riboflavin_Transporter"/>
</dbReference>
<evidence type="ECO:0000256" key="1">
    <source>
        <dbReference type="ARBA" id="ARBA00004141"/>
    </source>
</evidence>
<protein>
    <recommendedName>
        <fullName evidence="7">Major facilitator superfamily (MFS) profile domain-containing protein</fullName>
    </recommendedName>
</protein>
<evidence type="ECO:0000256" key="3">
    <source>
        <dbReference type="ARBA" id="ARBA00022692"/>
    </source>
</evidence>
<gene>
    <name evidence="8" type="ORF">S03H2_70706</name>
</gene>
<sequence length="89" mass="9128">AAIYGFAHGGFFALLSPLVAELFGLSSHGAIFGAVYFAGTIGGAIGAPLAGRIFDVTGSYQLAFLICAVVSSIALILALLLRLVGKERR</sequence>
<dbReference type="AlphaFoldDB" id="X1JN41"/>
<evidence type="ECO:0000313" key="8">
    <source>
        <dbReference type="EMBL" id="GAH96151.1"/>
    </source>
</evidence>
<comment type="caution">
    <text evidence="8">The sequence shown here is derived from an EMBL/GenBank/DDBJ whole genome shotgun (WGS) entry which is preliminary data.</text>
</comment>